<feature type="transmembrane region" description="Helical" evidence="8">
    <location>
        <begin position="146"/>
        <end position="167"/>
    </location>
</feature>
<keyword evidence="4" id="KW-0808">Transferase</keyword>
<evidence type="ECO:0008006" key="11">
    <source>
        <dbReference type="Google" id="ProtNLM"/>
    </source>
</evidence>
<keyword evidence="2" id="KW-1003">Cell membrane</keyword>
<keyword evidence="3" id="KW-0328">Glycosyltransferase</keyword>
<sequence length="548" mass="61678">MLNSKKALFMAAVIFLIAVFFRFWELKSVPPGLYPDEAMNGNNALYSLKTGDFSVFYPENNGREGLFMNIQAVSLKFFGNEPWALRLISAIFGSLTILGLFYFGREFSRGLEGAKIAGLYPNEILALSASFFLAVSFWHINFSRIGFRAIMAPFFIVWGFYFLWLVFRDDFSNRLKYLAAAFGGFVFGLGAHSYIAYRVAPLLLLIPFFKILKRKNGYKQIAVFLFFAFIAFVPLGVYYLQNPGDFLGRTSQVSIFSEISPAKSFFVNSAKTLGSLWFSGDWNPRHNLPGAPLLWWPVGILFAAGLLAGTTSVGLFGYVFLVSWFVIFLIPAVFSSEGVPHALRSIITLPAIMMVAGYGFWEILRKISSWLKRQTEGFPEKSAQISRIRFELVLLFSAIIAAHIAISYANYFVRWANLTETRFAFSENYTEIGRWLNEQPDDLKKYVLVNTGGVLVSAPDDFSVKPIPMPAQTVMFLTGTWPQSERIRKNLLYIMPEDIGKIECADSCLIVPLENGGNLSPKLKSAVEGLKLNLNRGFAVFYKGVDIR</sequence>
<keyword evidence="6 8" id="KW-1133">Transmembrane helix</keyword>
<name>A0A1G2EXW7_9BACT</name>
<gene>
    <name evidence="9" type="ORF">A3J00_00600</name>
</gene>
<feature type="transmembrane region" description="Helical" evidence="8">
    <location>
        <begin position="174"/>
        <end position="189"/>
    </location>
</feature>
<dbReference type="GO" id="GO:0010041">
    <property type="term" value="P:response to iron(III) ion"/>
    <property type="evidence" value="ECO:0007669"/>
    <property type="project" value="TreeGrafter"/>
</dbReference>
<feature type="transmembrane region" description="Helical" evidence="8">
    <location>
        <begin position="346"/>
        <end position="364"/>
    </location>
</feature>
<accession>A0A1G2EXW7</accession>
<feature type="transmembrane region" description="Helical" evidence="8">
    <location>
        <begin position="392"/>
        <end position="413"/>
    </location>
</feature>
<dbReference type="GO" id="GO:0009103">
    <property type="term" value="P:lipopolysaccharide biosynthetic process"/>
    <property type="evidence" value="ECO:0007669"/>
    <property type="project" value="UniProtKB-ARBA"/>
</dbReference>
<dbReference type="AlphaFoldDB" id="A0A1G2EXW7"/>
<organism evidence="9 10">
    <name type="scientific">Candidatus Niyogibacteria bacterium RIFCSPLOWO2_02_FULL_45_13</name>
    <dbReference type="NCBI Taxonomy" id="1801725"/>
    <lineage>
        <taxon>Bacteria</taxon>
        <taxon>Candidatus Niyogiibacteriota</taxon>
    </lineage>
</organism>
<dbReference type="PANTHER" id="PTHR33908:SF3">
    <property type="entry name" value="UNDECAPRENYL PHOSPHATE-ALPHA-4-AMINO-4-DEOXY-L-ARABINOSE ARABINOSYL TRANSFERASE"/>
    <property type="match status" value="1"/>
</dbReference>
<feature type="transmembrane region" description="Helical" evidence="8">
    <location>
        <begin position="7"/>
        <end position="24"/>
    </location>
</feature>
<evidence type="ECO:0000256" key="4">
    <source>
        <dbReference type="ARBA" id="ARBA00022679"/>
    </source>
</evidence>
<feature type="transmembrane region" description="Helical" evidence="8">
    <location>
        <begin position="221"/>
        <end position="240"/>
    </location>
</feature>
<dbReference type="EMBL" id="MHMR01000017">
    <property type="protein sequence ID" value="OGZ30654.1"/>
    <property type="molecule type" value="Genomic_DNA"/>
</dbReference>
<reference evidence="9 10" key="1">
    <citation type="journal article" date="2016" name="Nat. Commun.">
        <title>Thousands of microbial genomes shed light on interconnected biogeochemical processes in an aquifer system.</title>
        <authorList>
            <person name="Anantharaman K."/>
            <person name="Brown C.T."/>
            <person name="Hug L.A."/>
            <person name="Sharon I."/>
            <person name="Castelle C.J."/>
            <person name="Probst A.J."/>
            <person name="Thomas B.C."/>
            <person name="Singh A."/>
            <person name="Wilkins M.J."/>
            <person name="Karaoz U."/>
            <person name="Brodie E.L."/>
            <person name="Williams K.H."/>
            <person name="Hubbard S.S."/>
            <person name="Banfield J.F."/>
        </authorList>
    </citation>
    <scope>NUCLEOTIDE SEQUENCE [LARGE SCALE GENOMIC DNA]</scope>
</reference>
<evidence type="ECO:0000256" key="6">
    <source>
        <dbReference type="ARBA" id="ARBA00022989"/>
    </source>
</evidence>
<dbReference type="InterPro" id="IPR050297">
    <property type="entry name" value="LipidA_mod_glycosyltrf_83"/>
</dbReference>
<comment type="caution">
    <text evidence="9">The sequence shown here is derived from an EMBL/GenBank/DDBJ whole genome shotgun (WGS) entry which is preliminary data.</text>
</comment>
<evidence type="ECO:0000256" key="5">
    <source>
        <dbReference type="ARBA" id="ARBA00022692"/>
    </source>
</evidence>
<protein>
    <recommendedName>
        <fullName evidence="11">Glycosyltransferase RgtA/B/C/D-like domain-containing protein</fullName>
    </recommendedName>
</protein>
<evidence type="ECO:0000256" key="2">
    <source>
        <dbReference type="ARBA" id="ARBA00022475"/>
    </source>
</evidence>
<evidence type="ECO:0000313" key="10">
    <source>
        <dbReference type="Proteomes" id="UP000178428"/>
    </source>
</evidence>
<feature type="transmembrane region" description="Helical" evidence="8">
    <location>
        <begin position="124"/>
        <end position="140"/>
    </location>
</feature>
<evidence type="ECO:0000256" key="7">
    <source>
        <dbReference type="ARBA" id="ARBA00023136"/>
    </source>
</evidence>
<proteinExistence type="predicted"/>
<dbReference type="GO" id="GO:0016763">
    <property type="term" value="F:pentosyltransferase activity"/>
    <property type="evidence" value="ECO:0007669"/>
    <property type="project" value="TreeGrafter"/>
</dbReference>
<evidence type="ECO:0000256" key="3">
    <source>
        <dbReference type="ARBA" id="ARBA00022676"/>
    </source>
</evidence>
<dbReference type="Proteomes" id="UP000178428">
    <property type="component" value="Unassembled WGS sequence"/>
</dbReference>
<feature type="transmembrane region" description="Helical" evidence="8">
    <location>
        <begin position="83"/>
        <end position="103"/>
    </location>
</feature>
<evidence type="ECO:0000256" key="1">
    <source>
        <dbReference type="ARBA" id="ARBA00004651"/>
    </source>
</evidence>
<feature type="transmembrane region" description="Helical" evidence="8">
    <location>
        <begin position="290"/>
        <end position="308"/>
    </location>
</feature>
<keyword evidence="5 8" id="KW-0812">Transmembrane</keyword>
<dbReference type="STRING" id="1801725.A3J00_00600"/>
<feature type="transmembrane region" description="Helical" evidence="8">
    <location>
        <begin position="315"/>
        <end position="334"/>
    </location>
</feature>
<evidence type="ECO:0000256" key="8">
    <source>
        <dbReference type="SAM" id="Phobius"/>
    </source>
</evidence>
<keyword evidence="7 8" id="KW-0472">Membrane</keyword>
<feature type="transmembrane region" description="Helical" evidence="8">
    <location>
        <begin position="195"/>
        <end position="212"/>
    </location>
</feature>
<dbReference type="PANTHER" id="PTHR33908">
    <property type="entry name" value="MANNOSYLTRANSFERASE YKCB-RELATED"/>
    <property type="match status" value="1"/>
</dbReference>
<dbReference type="GO" id="GO:0005886">
    <property type="term" value="C:plasma membrane"/>
    <property type="evidence" value="ECO:0007669"/>
    <property type="project" value="UniProtKB-SubCell"/>
</dbReference>
<comment type="subcellular location">
    <subcellularLocation>
        <location evidence="1">Cell membrane</location>
        <topology evidence="1">Multi-pass membrane protein</topology>
    </subcellularLocation>
</comment>
<evidence type="ECO:0000313" key="9">
    <source>
        <dbReference type="EMBL" id="OGZ30654.1"/>
    </source>
</evidence>